<reference evidence="6" key="1">
    <citation type="submission" date="2022-05" db="EMBL/GenBank/DDBJ databases">
        <title>Comparative Genomics of Spacecraft Associated Microbes.</title>
        <authorList>
            <person name="Tran M.T."/>
            <person name="Wright A."/>
            <person name="Seuylemezian A."/>
            <person name="Eisen J."/>
            <person name="Coil D."/>
        </authorList>
    </citation>
    <scope>NUCLEOTIDE SEQUENCE</scope>
    <source>
        <strain evidence="6">214.1.1</strain>
    </source>
</reference>
<dbReference type="GO" id="GO:0055085">
    <property type="term" value="P:transmembrane transport"/>
    <property type="evidence" value="ECO:0007669"/>
    <property type="project" value="InterPro"/>
</dbReference>
<comment type="caution">
    <text evidence="6">The sequence shown here is derived from an EMBL/GenBank/DDBJ whole genome shotgun (WGS) entry which is preliminary data.</text>
</comment>
<keyword evidence="4 5" id="KW-0732">Signal</keyword>
<evidence type="ECO:0000313" key="7">
    <source>
        <dbReference type="Proteomes" id="UP001139179"/>
    </source>
</evidence>
<protein>
    <submittedName>
        <fullName evidence="6">DctP family TRAP transporter solute-binding subunit</fullName>
    </submittedName>
</protein>
<accession>A0A9X2DS97</accession>
<dbReference type="NCBIfam" id="NF037995">
    <property type="entry name" value="TRAP_S1"/>
    <property type="match status" value="1"/>
</dbReference>
<dbReference type="Gene3D" id="3.40.190.170">
    <property type="entry name" value="Bacterial extracellular solute-binding protein, family 7"/>
    <property type="match status" value="1"/>
</dbReference>
<dbReference type="AlphaFoldDB" id="A0A9X2DS97"/>
<keyword evidence="3" id="KW-0813">Transport</keyword>
<sequence length="340" mass="37217">MNCSVKPFTLVLLLMMLLVACGDSESASTEEEAASGNGESITLSASSGLPASNPASQAMDLMAEKIAEYTNGTVEVDVFYDNQLGDPTTLVSNVAQGTVDIVVTGNSYFSGIVPELQVFELPFLFDSYEAARASVDGPVGEKLIAMFEGTGLKPMYFWEIGFRHLANTVRPVKEPSDLEGIVLRTLPAPVQVKTWELLGAQPTPMDFSELYTALQQGVVDGTENPFSDITSANLYEVLDYISLTAHVYTPMTLAISEQTWEKLDESQREGMMRAAEEAKEFQRHLNDEEEAVSIELLKENGVTVEENPNVEAFAEIAVDAYDEFIKSHGDELIEEIRSAQ</sequence>
<keyword evidence="7" id="KW-1185">Reference proteome</keyword>
<dbReference type="Pfam" id="PF03480">
    <property type="entry name" value="DctP"/>
    <property type="match status" value="1"/>
</dbReference>
<dbReference type="EMBL" id="JAMBOL010000013">
    <property type="protein sequence ID" value="MCM3715230.1"/>
    <property type="molecule type" value="Genomic_DNA"/>
</dbReference>
<evidence type="ECO:0000256" key="5">
    <source>
        <dbReference type="SAM" id="SignalP"/>
    </source>
</evidence>
<dbReference type="PANTHER" id="PTHR33376">
    <property type="match status" value="1"/>
</dbReference>
<feature type="signal peptide" evidence="5">
    <location>
        <begin position="1"/>
        <end position="22"/>
    </location>
</feature>
<organism evidence="6 7">
    <name type="scientific">Halalkalibacter oceani</name>
    <dbReference type="NCBI Taxonomy" id="1653776"/>
    <lineage>
        <taxon>Bacteria</taxon>
        <taxon>Bacillati</taxon>
        <taxon>Bacillota</taxon>
        <taxon>Bacilli</taxon>
        <taxon>Bacillales</taxon>
        <taxon>Bacillaceae</taxon>
        <taxon>Halalkalibacter</taxon>
    </lineage>
</organism>
<dbReference type="GO" id="GO:0030288">
    <property type="term" value="C:outer membrane-bounded periplasmic space"/>
    <property type="evidence" value="ECO:0007669"/>
    <property type="project" value="InterPro"/>
</dbReference>
<evidence type="ECO:0000256" key="1">
    <source>
        <dbReference type="ARBA" id="ARBA00004196"/>
    </source>
</evidence>
<dbReference type="NCBIfam" id="TIGR00787">
    <property type="entry name" value="dctP"/>
    <property type="match status" value="1"/>
</dbReference>
<evidence type="ECO:0000256" key="2">
    <source>
        <dbReference type="ARBA" id="ARBA00009023"/>
    </source>
</evidence>
<comment type="subcellular location">
    <subcellularLocation>
        <location evidence="1">Cell envelope</location>
    </subcellularLocation>
</comment>
<dbReference type="PANTHER" id="PTHR33376:SF4">
    <property type="entry name" value="SIALIC ACID-BINDING PERIPLASMIC PROTEIN SIAP"/>
    <property type="match status" value="1"/>
</dbReference>
<dbReference type="InterPro" id="IPR004682">
    <property type="entry name" value="TRAP_DctP"/>
</dbReference>
<name>A0A9X2DS97_9BACI</name>
<dbReference type="PROSITE" id="PS51257">
    <property type="entry name" value="PROKAR_LIPOPROTEIN"/>
    <property type="match status" value="1"/>
</dbReference>
<dbReference type="Proteomes" id="UP001139179">
    <property type="component" value="Unassembled WGS sequence"/>
</dbReference>
<dbReference type="RefSeq" id="WP_251223985.1">
    <property type="nucleotide sequence ID" value="NZ_JAMBOL010000013.1"/>
</dbReference>
<gene>
    <name evidence="6" type="ORF">M3202_14170</name>
</gene>
<evidence type="ECO:0000256" key="4">
    <source>
        <dbReference type="ARBA" id="ARBA00022729"/>
    </source>
</evidence>
<evidence type="ECO:0000256" key="3">
    <source>
        <dbReference type="ARBA" id="ARBA00022448"/>
    </source>
</evidence>
<dbReference type="PIRSF" id="PIRSF006470">
    <property type="entry name" value="DctB"/>
    <property type="match status" value="1"/>
</dbReference>
<dbReference type="InterPro" id="IPR018389">
    <property type="entry name" value="DctP_fam"/>
</dbReference>
<comment type="similarity">
    <text evidence="2">Belongs to the bacterial solute-binding protein 7 family.</text>
</comment>
<evidence type="ECO:0000313" key="6">
    <source>
        <dbReference type="EMBL" id="MCM3715230.1"/>
    </source>
</evidence>
<feature type="chain" id="PRO_5040978554" evidence="5">
    <location>
        <begin position="23"/>
        <end position="340"/>
    </location>
</feature>
<dbReference type="InterPro" id="IPR038404">
    <property type="entry name" value="TRAP_DctP_sf"/>
</dbReference>
<proteinExistence type="inferred from homology"/>